<dbReference type="Proteomes" id="UP001144036">
    <property type="component" value="Unassembled WGS sequence"/>
</dbReference>
<sequence length="196" mass="20073">GEATETPESGGATASAEPSPVETPTFEESPPAPKKADYAGRVKGNGGLIAISIRDGRAIGYFCDGRTESWFKGDATGGELALKGTGKATVKAELGDGKAAGQVAVGGKRWSFVAATAKKPSGLYRASAVVRGAKVRAGWIVVENPGGGYTQVGAAFSDDEPVDVPRLDGDDPTRAVSVNGTTVTPEDVDGFIEEMR</sequence>
<dbReference type="RefSeq" id="WP_270154954.1">
    <property type="nucleotide sequence ID" value="NZ_JAPNNL010000036.1"/>
</dbReference>
<reference evidence="2" key="1">
    <citation type="submission" date="2022-11" db="EMBL/GenBank/DDBJ databases">
        <title>Nonomuraea corallina sp. nov., a new species of the genus Nonomuraea isolated from sea side sediment in Thai sea.</title>
        <authorList>
            <person name="Ngamcharungchit C."/>
            <person name="Matsumoto A."/>
            <person name="Suriyachadkun C."/>
            <person name="Panbangred W."/>
            <person name="Inahashi Y."/>
            <person name="Intra B."/>
        </authorList>
    </citation>
    <scope>NUCLEOTIDE SEQUENCE</scope>
    <source>
        <strain evidence="2">MCN248</strain>
    </source>
</reference>
<organism evidence="2 3">
    <name type="scientific">Nonomuraea corallina</name>
    <dbReference type="NCBI Taxonomy" id="2989783"/>
    <lineage>
        <taxon>Bacteria</taxon>
        <taxon>Bacillati</taxon>
        <taxon>Actinomycetota</taxon>
        <taxon>Actinomycetes</taxon>
        <taxon>Streptosporangiales</taxon>
        <taxon>Streptosporangiaceae</taxon>
        <taxon>Nonomuraea</taxon>
    </lineage>
</organism>
<evidence type="ECO:0008006" key="4">
    <source>
        <dbReference type="Google" id="ProtNLM"/>
    </source>
</evidence>
<evidence type="ECO:0000256" key="1">
    <source>
        <dbReference type="SAM" id="MobiDB-lite"/>
    </source>
</evidence>
<comment type="caution">
    <text evidence="2">The sequence shown here is derived from an EMBL/GenBank/DDBJ whole genome shotgun (WGS) entry which is preliminary data.</text>
</comment>
<proteinExistence type="predicted"/>
<keyword evidence="3" id="KW-1185">Reference proteome</keyword>
<evidence type="ECO:0000313" key="2">
    <source>
        <dbReference type="EMBL" id="MDA0634144.1"/>
    </source>
</evidence>
<name>A0ABT4SAD5_9ACTN</name>
<gene>
    <name evidence="2" type="ORF">OUY22_12025</name>
</gene>
<evidence type="ECO:0000313" key="3">
    <source>
        <dbReference type="Proteomes" id="UP001144036"/>
    </source>
</evidence>
<protein>
    <recommendedName>
        <fullName evidence="4">Serine/threonine protein kinase</fullName>
    </recommendedName>
</protein>
<accession>A0ABT4SAD5</accession>
<dbReference type="EMBL" id="JAPNNL010000036">
    <property type="protein sequence ID" value="MDA0634144.1"/>
    <property type="molecule type" value="Genomic_DNA"/>
</dbReference>
<feature type="non-terminal residue" evidence="2">
    <location>
        <position position="1"/>
    </location>
</feature>
<feature type="region of interest" description="Disordered" evidence="1">
    <location>
        <begin position="1"/>
        <end position="39"/>
    </location>
</feature>